<reference evidence="1" key="2">
    <citation type="submission" date="2020-11" db="EMBL/GenBank/DDBJ databases">
        <authorList>
            <person name="McCartney M.A."/>
            <person name="Auch B."/>
            <person name="Kono T."/>
            <person name="Mallez S."/>
            <person name="Becker A."/>
            <person name="Gohl D.M."/>
            <person name="Silverstein K.A.T."/>
            <person name="Koren S."/>
            <person name="Bechman K.B."/>
            <person name="Herman A."/>
            <person name="Abrahante J.E."/>
            <person name="Garbe J."/>
        </authorList>
    </citation>
    <scope>NUCLEOTIDE SEQUENCE</scope>
    <source>
        <strain evidence="1">Duluth1</strain>
        <tissue evidence="1">Whole animal</tissue>
    </source>
</reference>
<comment type="caution">
    <text evidence="1">The sequence shown here is derived from an EMBL/GenBank/DDBJ whole genome shotgun (WGS) entry which is preliminary data.</text>
</comment>
<evidence type="ECO:0000313" key="1">
    <source>
        <dbReference type="EMBL" id="KAH3701646.1"/>
    </source>
</evidence>
<organism evidence="1 2">
    <name type="scientific">Dreissena polymorpha</name>
    <name type="common">Zebra mussel</name>
    <name type="synonym">Mytilus polymorpha</name>
    <dbReference type="NCBI Taxonomy" id="45954"/>
    <lineage>
        <taxon>Eukaryota</taxon>
        <taxon>Metazoa</taxon>
        <taxon>Spiralia</taxon>
        <taxon>Lophotrochozoa</taxon>
        <taxon>Mollusca</taxon>
        <taxon>Bivalvia</taxon>
        <taxon>Autobranchia</taxon>
        <taxon>Heteroconchia</taxon>
        <taxon>Euheterodonta</taxon>
        <taxon>Imparidentia</taxon>
        <taxon>Neoheterodontei</taxon>
        <taxon>Myida</taxon>
        <taxon>Dreissenoidea</taxon>
        <taxon>Dreissenidae</taxon>
        <taxon>Dreissena</taxon>
    </lineage>
</organism>
<keyword evidence="2" id="KW-1185">Reference proteome</keyword>
<gene>
    <name evidence="1" type="ORF">DPMN_076636</name>
</gene>
<dbReference type="AlphaFoldDB" id="A0A9D3YKG4"/>
<protein>
    <submittedName>
        <fullName evidence="1">Uncharacterized protein</fullName>
    </submittedName>
</protein>
<sequence length="52" mass="5655">MCSGLLIVNEAEEDNFVLVISSEGERTDVAMQKALTIMLSMLGSPKPSVRRS</sequence>
<dbReference type="EMBL" id="JAIWYP010000015">
    <property type="protein sequence ID" value="KAH3701646.1"/>
    <property type="molecule type" value="Genomic_DNA"/>
</dbReference>
<proteinExistence type="predicted"/>
<evidence type="ECO:0000313" key="2">
    <source>
        <dbReference type="Proteomes" id="UP000828390"/>
    </source>
</evidence>
<reference evidence="1" key="1">
    <citation type="journal article" date="2019" name="bioRxiv">
        <title>The Genome of the Zebra Mussel, Dreissena polymorpha: A Resource for Invasive Species Research.</title>
        <authorList>
            <person name="McCartney M.A."/>
            <person name="Auch B."/>
            <person name="Kono T."/>
            <person name="Mallez S."/>
            <person name="Zhang Y."/>
            <person name="Obille A."/>
            <person name="Becker A."/>
            <person name="Abrahante J.E."/>
            <person name="Garbe J."/>
            <person name="Badalamenti J.P."/>
            <person name="Herman A."/>
            <person name="Mangelson H."/>
            <person name="Liachko I."/>
            <person name="Sullivan S."/>
            <person name="Sone E.D."/>
            <person name="Koren S."/>
            <person name="Silverstein K.A.T."/>
            <person name="Beckman K.B."/>
            <person name="Gohl D.M."/>
        </authorList>
    </citation>
    <scope>NUCLEOTIDE SEQUENCE</scope>
    <source>
        <strain evidence="1">Duluth1</strain>
        <tissue evidence="1">Whole animal</tissue>
    </source>
</reference>
<name>A0A9D3YKG4_DREPO</name>
<accession>A0A9D3YKG4</accession>
<dbReference type="Proteomes" id="UP000828390">
    <property type="component" value="Unassembled WGS sequence"/>
</dbReference>